<name>A0A0G1KVR7_9BACT</name>
<evidence type="ECO:0000259" key="8">
    <source>
        <dbReference type="Pfam" id="PF16363"/>
    </source>
</evidence>
<dbReference type="PATRIC" id="fig|1618645.3.peg.78"/>
<dbReference type="InterPro" id="IPR036291">
    <property type="entry name" value="NAD(P)-bd_dom_sf"/>
</dbReference>
<evidence type="ECO:0000256" key="3">
    <source>
        <dbReference type="ARBA" id="ARBA00008178"/>
    </source>
</evidence>
<dbReference type="Proteomes" id="UP000034087">
    <property type="component" value="Unassembled WGS sequence"/>
</dbReference>
<gene>
    <name evidence="9" type="ORF">UW53_C0001G0077</name>
</gene>
<dbReference type="SUPFAM" id="SSF51735">
    <property type="entry name" value="NAD(P)-binding Rossmann-fold domains"/>
    <property type="match status" value="1"/>
</dbReference>
<accession>A0A0G1KVR7</accession>
<dbReference type="AlphaFoldDB" id="A0A0G1KVR7"/>
<dbReference type="Pfam" id="PF16363">
    <property type="entry name" value="GDP_Man_Dehyd"/>
    <property type="match status" value="1"/>
</dbReference>
<dbReference type="GO" id="GO:0008460">
    <property type="term" value="F:dTDP-glucose 4,6-dehydratase activity"/>
    <property type="evidence" value="ECO:0007669"/>
    <property type="project" value="UniProtKB-EC"/>
</dbReference>
<comment type="similarity">
    <text evidence="3 7">Belongs to the NAD(P)-dependent epimerase/dehydratase family. dTDP-glucose dehydratase subfamily.</text>
</comment>
<evidence type="ECO:0000256" key="7">
    <source>
        <dbReference type="RuleBase" id="RU004473"/>
    </source>
</evidence>
<dbReference type="Gene3D" id="3.90.25.10">
    <property type="entry name" value="UDP-galactose 4-epimerase, domain 1"/>
    <property type="match status" value="1"/>
</dbReference>
<dbReference type="EMBL" id="LCIR01000001">
    <property type="protein sequence ID" value="KKT60427.1"/>
    <property type="molecule type" value="Genomic_DNA"/>
</dbReference>
<keyword evidence="6 7" id="KW-0456">Lyase</keyword>
<dbReference type="InterPro" id="IPR005888">
    <property type="entry name" value="dTDP_Gluc_deHydtase"/>
</dbReference>
<evidence type="ECO:0000256" key="1">
    <source>
        <dbReference type="ARBA" id="ARBA00001539"/>
    </source>
</evidence>
<evidence type="ECO:0000256" key="4">
    <source>
        <dbReference type="ARBA" id="ARBA00011990"/>
    </source>
</evidence>
<sequence length="349" mass="39956">MKTILVCGGCGFIGSNFVRYLYNKYPDYKLINLDLLTYSGNRDNLADIERRELGVAESSSRYSFIHGDIGDKNLLEQIFINEKLDIVVNFAAESHVDRSLYASYDFIHTNIMGTHALTEECRRYKIPRFVQISTDEVYGDVPEGYSAEEAALNPSNPYAASKAGADVIIKSYMRSHKLPALIVRGSNNFGPYQYPEKLIPLAISNFLDGEKIPIHGSGAHVRHWIYVFDFCNGIDLAIHRGKDYNIYNIGGVPRTNLQVLESVRSALNLPHPLDHYKSHTNDRPGADLRYAPDTAKSSRELGWSLEHDFDSALKSTVQWYLENKNWWGKIKRDKLFIEHYRRQEKADYY</sequence>
<protein>
    <recommendedName>
        <fullName evidence="4 7">dTDP-glucose 4,6-dehydratase</fullName>
        <ecNumber evidence="4 7">4.2.1.46</ecNumber>
    </recommendedName>
</protein>
<organism evidence="9 10">
    <name type="scientific">Candidatus Giovannonibacteria bacterium GW2011_GWA1_44_25</name>
    <dbReference type="NCBI Taxonomy" id="1618645"/>
    <lineage>
        <taxon>Bacteria</taxon>
        <taxon>Candidatus Giovannoniibacteriota</taxon>
    </lineage>
</organism>
<dbReference type="PANTHER" id="PTHR43000">
    <property type="entry name" value="DTDP-D-GLUCOSE 4,6-DEHYDRATASE-RELATED"/>
    <property type="match status" value="1"/>
</dbReference>
<dbReference type="GO" id="GO:0009225">
    <property type="term" value="P:nucleotide-sugar metabolic process"/>
    <property type="evidence" value="ECO:0007669"/>
    <property type="project" value="InterPro"/>
</dbReference>
<keyword evidence="5" id="KW-0520">NAD</keyword>
<evidence type="ECO:0000313" key="10">
    <source>
        <dbReference type="Proteomes" id="UP000034087"/>
    </source>
</evidence>
<evidence type="ECO:0000256" key="5">
    <source>
        <dbReference type="ARBA" id="ARBA00023027"/>
    </source>
</evidence>
<comment type="caution">
    <text evidence="9">The sequence shown here is derived from an EMBL/GenBank/DDBJ whole genome shotgun (WGS) entry which is preliminary data.</text>
</comment>
<reference evidence="9 10" key="1">
    <citation type="journal article" date="2015" name="Nature">
        <title>rRNA introns, odd ribosomes, and small enigmatic genomes across a large radiation of phyla.</title>
        <authorList>
            <person name="Brown C.T."/>
            <person name="Hug L.A."/>
            <person name="Thomas B.C."/>
            <person name="Sharon I."/>
            <person name="Castelle C.J."/>
            <person name="Singh A."/>
            <person name="Wilkins M.J."/>
            <person name="Williams K.H."/>
            <person name="Banfield J.F."/>
        </authorList>
    </citation>
    <scope>NUCLEOTIDE SEQUENCE [LARGE SCALE GENOMIC DNA]</scope>
</reference>
<dbReference type="NCBIfam" id="TIGR01181">
    <property type="entry name" value="dTDP_gluc_dehyt"/>
    <property type="match status" value="1"/>
</dbReference>
<evidence type="ECO:0000313" key="9">
    <source>
        <dbReference type="EMBL" id="KKT60427.1"/>
    </source>
</evidence>
<evidence type="ECO:0000256" key="6">
    <source>
        <dbReference type="ARBA" id="ARBA00023239"/>
    </source>
</evidence>
<dbReference type="FunFam" id="3.40.50.720:FF:000304">
    <property type="entry name" value="UDP-glucose 4,6-dehydratase"/>
    <property type="match status" value="1"/>
</dbReference>
<comment type="cofactor">
    <cofactor evidence="2 7">
        <name>NAD(+)</name>
        <dbReference type="ChEBI" id="CHEBI:57540"/>
    </cofactor>
</comment>
<evidence type="ECO:0000256" key="2">
    <source>
        <dbReference type="ARBA" id="ARBA00001911"/>
    </source>
</evidence>
<feature type="domain" description="NAD(P)-binding" evidence="8">
    <location>
        <begin position="5"/>
        <end position="315"/>
    </location>
</feature>
<comment type="catalytic activity">
    <reaction evidence="1 7">
        <text>dTDP-alpha-D-glucose = dTDP-4-dehydro-6-deoxy-alpha-D-glucose + H2O</text>
        <dbReference type="Rhea" id="RHEA:17221"/>
        <dbReference type="ChEBI" id="CHEBI:15377"/>
        <dbReference type="ChEBI" id="CHEBI:57477"/>
        <dbReference type="ChEBI" id="CHEBI:57649"/>
        <dbReference type="EC" id="4.2.1.46"/>
    </reaction>
</comment>
<proteinExistence type="inferred from homology"/>
<dbReference type="InterPro" id="IPR016040">
    <property type="entry name" value="NAD(P)-bd_dom"/>
</dbReference>
<dbReference type="CDD" id="cd05246">
    <property type="entry name" value="dTDP_GD_SDR_e"/>
    <property type="match status" value="1"/>
</dbReference>
<dbReference type="Gene3D" id="3.40.50.720">
    <property type="entry name" value="NAD(P)-binding Rossmann-like Domain"/>
    <property type="match status" value="1"/>
</dbReference>
<dbReference type="EC" id="4.2.1.46" evidence="4 7"/>